<keyword evidence="3" id="KW-1185">Reference proteome</keyword>
<organism evidence="2 3">
    <name type="scientific">Diaporthe vaccinii</name>
    <dbReference type="NCBI Taxonomy" id="105482"/>
    <lineage>
        <taxon>Eukaryota</taxon>
        <taxon>Fungi</taxon>
        <taxon>Dikarya</taxon>
        <taxon>Ascomycota</taxon>
        <taxon>Pezizomycotina</taxon>
        <taxon>Sordariomycetes</taxon>
        <taxon>Sordariomycetidae</taxon>
        <taxon>Diaporthales</taxon>
        <taxon>Diaporthaceae</taxon>
        <taxon>Diaporthe</taxon>
        <taxon>Diaporthe eres species complex</taxon>
    </lineage>
</organism>
<feature type="compositionally biased region" description="Polar residues" evidence="1">
    <location>
        <begin position="1"/>
        <end position="10"/>
    </location>
</feature>
<feature type="compositionally biased region" description="Polar residues" evidence="1">
    <location>
        <begin position="55"/>
        <end position="78"/>
    </location>
</feature>
<dbReference type="EMBL" id="JBAWTH010000036">
    <property type="protein sequence ID" value="KAL2284507.1"/>
    <property type="molecule type" value="Genomic_DNA"/>
</dbReference>
<proteinExistence type="predicted"/>
<feature type="compositionally biased region" description="Basic and acidic residues" evidence="1">
    <location>
        <begin position="11"/>
        <end position="25"/>
    </location>
</feature>
<reference evidence="2 3" key="1">
    <citation type="submission" date="2024-03" db="EMBL/GenBank/DDBJ databases">
        <title>A high-quality draft genome sequence of Diaporthe vaccinii, a causative agent of upright dieback and viscid rot disease in cranberry plants.</title>
        <authorList>
            <person name="Sarrasin M."/>
            <person name="Lang B.F."/>
            <person name="Burger G."/>
        </authorList>
    </citation>
    <scope>NUCLEOTIDE SEQUENCE [LARGE SCALE GENOMIC DNA]</scope>
    <source>
        <strain evidence="2 3">IS7</strain>
    </source>
</reference>
<evidence type="ECO:0000313" key="3">
    <source>
        <dbReference type="Proteomes" id="UP001600888"/>
    </source>
</evidence>
<gene>
    <name evidence="2" type="ORF">FJTKL_08887</name>
</gene>
<comment type="caution">
    <text evidence="2">The sequence shown here is derived from an EMBL/GenBank/DDBJ whole genome shotgun (WGS) entry which is preliminary data.</text>
</comment>
<protein>
    <submittedName>
        <fullName evidence="2">Uncharacterized protein</fullName>
    </submittedName>
</protein>
<accession>A0ABR4EPZ6</accession>
<evidence type="ECO:0000313" key="2">
    <source>
        <dbReference type="EMBL" id="KAL2284507.1"/>
    </source>
</evidence>
<feature type="region of interest" description="Disordered" evidence="1">
    <location>
        <begin position="1"/>
        <end position="101"/>
    </location>
</feature>
<name>A0ABR4EPZ6_9PEZI</name>
<evidence type="ECO:0000256" key="1">
    <source>
        <dbReference type="SAM" id="MobiDB-lite"/>
    </source>
</evidence>
<sequence>MRSTATSPFNTREKASAEELQHDPGARPGWQSPQKPKAQTAFSFTSCVRQDYSQKRLNSSPKEGLTNHTWASSSNMMPSSAVLKANGRLPCQAEHRTHPER</sequence>
<dbReference type="Proteomes" id="UP001600888">
    <property type="component" value="Unassembled WGS sequence"/>
</dbReference>